<comment type="caution">
    <text evidence="2">The sequence shown here is derived from an EMBL/GenBank/DDBJ whole genome shotgun (WGS) entry which is preliminary data.</text>
</comment>
<proteinExistence type="predicted"/>
<accession>A0A520KSC9</accession>
<evidence type="ECO:0000313" key="3">
    <source>
        <dbReference type="Proteomes" id="UP000317158"/>
    </source>
</evidence>
<organism evidence="2 3">
    <name type="scientific">Methanoliparum thermophilum</name>
    <dbReference type="NCBI Taxonomy" id="2491083"/>
    <lineage>
        <taxon>Archaea</taxon>
        <taxon>Methanobacteriati</taxon>
        <taxon>Methanobacteriota</taxon>
        <taxon>Candidatus Methanoliparia</taxon>
        <taxon>Candidatus Methanoliparales</taxon>
        <taxon>Candidatus Methanoliparaceae</taxon>
        <taxon>Candidatus Methanoliparum</taxon>
    </lineage>
</organism>
<name>A0A520KSC9_METT2</name>
<evidence type="ECO:0000259" key="1">
    <source>
        <dbReference type="Pfam" id="PF10107"/>
    </source>
</evidence>
<feature type="domain" description="Holliday junction resolvase-related" evidence="1">
    <location>
        <begin position="3"/>
        <end position="107"/>
    </location>
</feature>
<reference evidence="2 3" key="1">
    <citation type="journal article" date="2019" name="Nat. Microbiol.">
        <title>Wide diversity of methane and short-chain alkane metabolisms in uncultured archaea.</title>
        <authorList>
            <person name="Borrel G."/>
            <person name="Adam P.S."/>
            <person name="McKay L.J."/>
            <person name="Chen L.X."/>
            <person name="Sierra-Garcia I.N."/>
            <person name="Sieber C.M."/>
            <person name="Letourneur Q."/>
            <person name="Ghozlane A."/>
            <person name="Andersen G.L."/>
            <person name="Li W.J."/>
            <person name="Hallam S.J."/>
            <person name="Muyzer G."/>
            <person name="de Oliveira V.M."/>
            <person name="Inskeep W.P."/>
            <person name="Banfield J.F."/>
            <person name="Gribaldo S."/>
        </authorList>
    </citation>
    <scope>NUCLEOTIDE SEQUENCE [LARGE SCALE GENOMIC DNA]</scope>
    <source>
        <strain evidence="2">NM1a</strain>
    </source>
</reference>
<dbReference type="InterPro" id="IPR019287">
    <property type="entry name" value="Hday_junct_resolvase-rel_dom"/>
</dbReference>
<dbReference type="EMBL" id="RXIF01000005">
    <property type="protein sequence ID" value="RZN64691.1"/>
    <property type="molecule type" value="Genomic_DNA"/>
</dbReference>
<gene>
    <name evidence="2" type="ORF">EF806_03465</name>
</gene>
<dbReference type="Pfam" id="PF10107">
    <property type="entry name" value="Endonuc_Holl"/>
    <property type="match status" value="1"/>
</dbReference>
<protein>
    <submittedName>
        <fullName evidence="2">Holliday junction resolvase</fullName>
    </submittedName>
</protein>
<dbReference type="Proteomes" id="UP000317158">
    <property type="component" value="Unassembled WGS sequence"/>
</dbReference>
<dbReference type="AlphaFoldDB" id="A0A520KSC9"/>
<sequence>MERKRRKKIRGDAIRRSVSVRIGKYIDRLASILTNFKHDPRDIRWLGNPVDLVIFEGYGDSKDSKNIEDFNKIVLCDVKTGKAILTKEQKRIKELIEMKEIEWDEFRVE</sequence>
<evidence type="ECO:0000313" key="2">
    <source>
        <dbReference type="EMBL" id="RZN64691.1"/>
    </source>
</evidence>